<feature type="region of interest" description="Disordered" evidence="2">
    <location>
        <begin position="203"/>
        <end position="224"/>
    </location>
</feature>
<dbReference type="PROSITE" id="PS51194">
    <property type="entry name" value="HELICASE_CTER"/>
    <property type="match status" value="1"/>
</dbReference>
<dbReference type="PANTHER" id="PTHR45629:SF7">
    <property type="entry name" value="DNA EXCISION REPAIR PROTEIN ERCC-6-RELATED"/>
    <property type="match status" value="1"/>
</dbReference>
<keyword evidence="1" id="KW-0378">Hydrolase</keyword>
<dbReference type="EMBL" id="HBIN01020506">
    <property type="protein sequence ID" value="CAE0445664.1"/>
    <property type="molecule type" value="Transcribed_RNA"/>
</dbReference>
<organism evidence="5">
    <name type="scientific">Aplanochytrium stocchinoi</name>
    <dbReference type="NCBI Taxonomy" id="215587"/>
    <lineage>
        <taxon>Eukaryota</taxon>
        <taxon>Sar</taxon>
        <taxon>Stramenopiles</taxon>
        <taxon>Bigyra</taxon>
        <taxon>Labyrinthulomycetes</taxon>
        <taxon>Thraustochytrida</taxon>
        <taxon>Thraustochytriidae</taxon>
        <taxon>Aplanochytrium</taxon>
    </lineage>
</organism>
<evidence type="ECO:0000256" key="2">
    <source>
        <dbReference type="SAM" id="MobiDB-lite"/>
    </source>
</evidence>
<feature type="domain" description="Helicase C-terminal" evidence="3">
    <location>
        <begin position="17"/>
        <end position="177"/>
    </location>
</feature>
<evidence type="ECO:0000256" key="1">
    <source>
        <dbReference type="ARBA" id="ARBA00022801"/>
    </source>
</evidence>
<protein>
    <recommendedName>
        <fullName evidence="3">Helicase C-terminal domain-containing protein</fullName>
    </recommendedName>
</protein>
<accession>A0A6S8FF95</accession>
<dbReference type="EMBL" id="HBIN01020505">
    <property type="protein sequence ID" value="CAE0445663.1"/>
    <property type="molecule type" value="Transcribed_RNA"/>
</dbReference>
<dbReference type="Pfam" id="PF00271">
    <property type="entry name" value="Helicase_C"/>
    <property type="match status" value="1"/>
</dbReference>
<dbReference type="InterPro" id="IPR001650">
    <property type="entry name" value="Helicase_C-like"/>
</dbReference>
<dbReference type="SMART" id="SM00490">
    <property type="entry name" value="HELICc"/>
    <property type="match status" value="1"/>
</dbReference>
<dbReference type="InterPro" id="IPR027417">
    <property type="entry name" value="P-loop_NTPase"/>
</dbReference>
<name>A0A6S8FF95_9STRA</name>
<dbReference type="InterPro" id="IPR050496">
    <property type="entry name" value="SNF2_RAD54_helicase_repair"/>
</dbReference>
<dbReference type="Gene3D" id="3.40.50.300">
    <property type="entry name" value="P-loop containing nucleotide triphosphate hydrolases"/>
    <property type="match status" value="1"/>
</dbReference>
<feature type="region of interest" description="Disordered" evidence="2">
    <location>
        <begin position="282"/>
        <end position="307"/>
    </location>
</feature>
<reference evidence="5" key="1">
    <citation type="submission" date="2021-01" db="EMBL/GenBank/DDBJ databases">
        <authorList>
            <person name="Corre E."/>
            <person name="Pelletier E."/>
            <person name="Niang G."/>
            <person name="Scheremetjew M."/>
            <person name="Finn R."/>
            <person name="Kale V."/>
            <person name="Holt S."/>
            <person name="Cochrane G."/>
            <person name="Meng A."/>
            <person name="Brown T."/>
            <person name="Cohen L."/>
        </authorList>
    </citation>
    <scope>NUCLEOTIDE SEQUENCE</scope>
    <source>
        <strain evidence="5">GSBS06</strain>
    </source>
</reference>
<feature type="compositionally biased region" description="Basic and acidic residues" evidence="2">
    <location>
        <begin position="298"/>
        <end position="307"/>
    </location>
</feature>
<dbReference type="AlphaFoldDB" id="A0A6S8FF95"/>
<dbReference type="PANTHER" id="PTHR45629">
    <property type="entry name" value="SNF2/RAD54 FAMILY MEMBER"/>
    <property type="match status" value="1"/>
</dbReference>
<dbReference type="SUPFAM" id="SSF52540">
    <property type="entry name" value="P-loop containing nucleoside triphosphate hydrolases"/>
    <property type="match status" value="1"/>
</dbReference>
<dbReference type="CDD" id="cd18793">
    <property type="entry name" value="SF2_C_SNF"/>
    <property type="match status" value="1"/>
</dbReference>
<evidence type="ECO:0000313" key="5">
    <source>
        <dbReference type="EMBL" id="CAE0445664.1"/>
    </source>
</evidence>
<gene>
    <name evidence="4" type="ORF">ASTO00021_LOCUS15667</name>
    <name evidence="5" type="ORF">ASTO00021_LOCUS15668</name>
</gene>
<dbReference type="GO" id="GO:0016787">
    <property type="term" value="F:hydrolase activity"/>
    <property type="evidence" value="ECO:0007669"/>
    <property type="project" value="UniProtKB-KW"/>
</dbReference>
<evidence type="ECO:0000259" key="3">
    <source>
        <dbReference type="PROSITE" id="PS51194"/>
    </source>
</evidence>
<evidence type="ECO:0000313" key="4">
    <source>
        <dbReference type="EMBL" id="CAE0445663.1"/>
    </source>
</evidence>
<dbReference type="InterPro" id="IPR049730">
    <property type="entry name" value="SNF2/RAD54-like_C"/>
</dbReference>
<proteinExistence type="predicted"/>
<sequence length="307" mass="35102">MKFRHLSDTEQCGKLAVLRELLIRWYKEKSKVLIFSNSLILLNVLDNYLRLLGKRFFRLDGGTPRELRQGLCERFNEDSHIFCMLISTMAGGTGLNLTGANKVVIFDPNWNPAHDLQAQDRAYRIGQCENVQVYRLISQGTVEERMLVAQVHKQKLASITLDSGNFQRRLFNEREVKGVLSKLEYSRDSFAEKAKIKRKRQSASTFKSVNSEKDKCGSASSFSSPSSLPLVKRNKTFKILDEDCEVFEECGIKDTVQWNEVVTHDEEAKRDELAAVEAVLKSEQDDAADQEANAMQETRSRFARHLD</sequence>